<dbReference type="SMART" id="SM00233">
    <property type="entry name" value="PH"/>
    <property type="match status" value="1"/>
</dbReference>
<dbReference type="Gene3D" id="2.30.29.30">
    <property type="entry name" value="Pleckstrin-homology domain (PH domain)/Phosphotyrosine-binding domain (PTB)"/>
    <property type="match status" value="2"/>
</dbReference>
<proteinExistence type="predicted"/>
<dbReference type="Proteomes" id="UP001152797">
    <property type="component" value="Unassembled WGS sequence"/>
</dbReference>
<protein>
    <submittedName>
        <fullName evidence="3">PH domain-containing protein</fullName>
    </submittedName>
</protein>
<feature type="domain" description="PH" evidence="1">
    <location>
        <begin position="639"/>
        <end position="740"/>
    </location>
</feature>
<dbReference type="EMBL" id="CAMXCT030002890">
    <property type="protein sequence ID" value="CAL4788422.1"/>
    <property type="molecule type" value="Genomic_DNA"/>
</dbReference>
<dbReference type="EMBL" id="CAMXCT020002890">
    <property type="protein sequence ID" value="CAL1154485.1"/>
    <property type="molecule type" value="Genomic_DNA"/>
</dbReference>
<reference evidence="2" key="1">
    <citation type="submission" date="2022-10" db="EMBL/GenBank/DDBJ databases">
        <authorList>
            <person name="Chen Y."/>
            <person name="Dougan E. K."/>
            <person name="Chan C."/>
            <person name="Rhodes N."/>
            <person name="Thang M."/>
        </authorList>
    </citation>
    <scope>NUCLEOTIDE SEQUENCE</scope>
</reference>
<comment type="caution">
    <text evidence="2">The sequence shown here is derived from an EMBL/GenBank/DDBJ whole genome shotgun (WGS) entry which is preliminary data.</text>
</comment>
<accession>A0A9P1D154</accession>
<organism evidence="2">
    <name type="scientific">Cladocopium goreaui</name>
    <dbReference type="NCBI Taxonomy" id="2562237"/>
    <lineage>
        <taxon>Eukaryota</taxon>
        <taxon>Sar</taxon>
        <taxon>Alveolata</taxon>
        <taxon>Dinophyceae</taxon>
        <taxon>Suessiales</taxon>
        <taxon>Symbiodiniaceae</taxon>
        <taxon>Cladocopium</taxon>
    </lineage>
</organism>
<reference evidence="3 4" key="2">
    <citation type="submission" date="2024-05" db="EMBL/GenBank/DDBJ databases">
        <authorList>
            <person name="Chen Y."/>
            <person name="Shah S."/>
            <person name="Dougan E. K."/>
            <person name="Thang M."/>
            <person name="Chan C."/>
        </authorList>
    </citation>
    <scope>NUCLEOTIDE SEQUENCE [LARGE SCALE GENOMIC DNA]</scope>
</reference>
<gene>
    <name evidence="2" type="ORF">C1SCF055_LOCUS27183</name>
</gene>
<dbReference type="PROSITE" id="PS50003">
    <property type="entry name" value="PH_DOMAIN"/>
    <property type="match status" value="1"/>
</dbReference>
<dbReference type="InterPro" id="IPR035417">
    <property type="entry name" value="SSRP1/POB3_N"/>
</dbReference>
<dbReference type="InterPro" id="IPR011993">
    <property type="entry name" value="PH-like_dom_sf"/>
</dbReference>
<dbReference type="AlphaFoldDB" id="A0A9P1D154"/>
<evidence type="ECO:0000259" key="1">
    <source>
        <dbReference type="PROSITE" id="PS50003"/>
    </source>
</evidence>
<name>A0A9P1D154_9DINO</name>
<dbReference type="Pfam" id="PF17292">
    <property type="entry name" value="POB3_N"/>
    <property type="match status" value="1"/>
</dbReference>
<evidence type="ECO:0000313" key="2">
    <source>
        <dbReference type="EMBL" id="CAI4001110.1"/>
    </source>
</evidence>
<dbReference type="EMBL" id="CAMXCT010002890">
    <property type="protein sequence ID" value="CAI4001110.1"/>
    <property type="molecule type" value="Genomic_DNA"/>
</dbReference>
<evidence type="ECO:0000313" key="4">
    <source>
        <dbReference type="Proteomes" id="UP001152797"/>
    </source>
</evidence>
<sequence>MILPVPATAATVPLCGVPRVPHARHHAGALKLHGCCSLAPLVGLSLAAKPRKPRKHGTARRGATALRDFLLQLDHRNLRRASWSNWSNGTVNSKNLEVNQLDVVGSWSDWEFQAMQRVGPKEFAVEVALSHPGGEFQIVRDRSAVALMAVWFGGRDWSRVFYPGVAGAVAGPDDEGHGVNWSLDGRAGDVFRIRIFCNGDGCGARAVQWQWLRSEVEEMETGQGWYDPLEPSWESALQRLEDLWSREKQSVEPSEDDYWQVIACCERGPPEANETAQLLRQEVKERRYEGVDRFFLTPRVYWNRDVRRMGCGASNALGETGKFAANAESIGWQGSSGTTKVLPANSVRRAEWSEGRLRLLCELPEGQTEVLKLDNFQATDFDPLWRYLEQNCGVYLKKHKPIAVLEERDFDGALKGIEDAADRVDETAPGSVQKKAKEADLMKKVECLRDGLDQAVSGDKQALSRVFADKGCERIGRLRLVVDTVQLEVYHTDERWKHLLSKCATIESLLKELGAFRHWKPSKDGHSESLLRREMVRELRHRQGEDDEPDDHAAEHYEEPATASGYVAEPVEAAPVEVEESEEEDMANVFHEPTPEAKAEAKPDEEVTDPNAVRADAQDAESDAAIDGSGRPVRYTHPNSLLEGWVWKRSRFWKRWRRRWLVLLPEELRSFRSRQAARQRTAQATEVVLKGSVLRVYSGDGEAQQARCFCVGVRERNYYMVCDDENQKRSWMSEIEKTLCQR</sequence>
<keyword evidence="4" id="KW-1185">Reference proteome</keyword>
<evidence type="ECO:0000313" key="3">
    <source>
        <dbReference type="EMBL" id="CAL4788422.1"/>
    </source>
</evidence>
<dbReference type="InterPro" id="IPR001849">
    <property type="entry name" value="PH_domain"/>
</dbReference>
<dbReference type="SUPFAM" id="SSF50729">
    <property type="entry name" value="PH domain-like"/>
    <property type="match status" value="1"/>
</dbReference>
<dbReference type="Pfam" id="PF00169">
    <property type="entry name" value="PH"/>
    <property type="match status" value="1"/>
</dbReference>